<feature type="domain" description="DUF4142" evidence="3">
    <location>
        <begin position="78"/>
        <end position="208"/>
    </location>
</feature>
<gene>
    <name evidence="4" type="ORF">HD595_008976</name>
</gene>
<dbReference type="PANTHER" id="PTHR38593:SF1">
    <property type="entry name" value="BLR2558 PROTEIN"/>
    <property type="match status" value="1"/>
</dbReference>
<keyword evidence="2" id="KW-0732">Signal</keyword>
<dbReference type="PROSITE" id="PS51257">
    <property type="entry name" value="PROKAR_LIPOPROTEIN"/>
    <property type="match status" value="1"/>
</dbReference>
<dbReference type="RefSeq" id="WP_253780729.1">
    <property type="nucleotide sequence ID" value="NZ_BAAAVE010000014.1"/>
</dbReference>
<dbReference type="Pfam" id="PF13628">
    <property type="entry name" value="DUF4142"/>
    <property type="match status" value="1"/>
</dbReference>
<sequence length="226" mass="24250">MRLGRSRGLLVSCAAVALCALAACAQYTPTPRSGAGDLGAAPPAAGAGPTRSPVPAQAAAEAADIGTRETRWGPLSETDRDLIRKVRLASLWEMPMAQDAMQRAGRAKVREVSRRIAAQHHTLDGQVRDLAAKLDVTLPVKPTDEQQSWMSDISSRSGSAYDVTYVKWLRLAHGKIFTLIGTVRGTTQNTLVRRFSEQANAAVLNHQRLLESTGLTTPESFPTPPA</sequence>
<evidence type="ECO:0000313" key="4">
    <source>
        <dbReference type="EMBL" id="MCP2352854.1"/>
    </source>
</evidence>
<organism evidence="4 5">
    <name type="scientific">Nonomuraea roseoviolacea subsp. carminata</name>
    <dbReference type="NCBI Taxonomy" id="160689"/>
    <lineage>
        <taxon>Bacteria</taxon>
        <taxon>Bacillati</taxon>
        <taxon>Actinomycetota</taxon>
        <taxon>Actinomycetes</taxon>
        <taxon>Streptosporangiales</taxon>
        <taxon>Streptosporangiaceae</taxon>
        <taxon>Nonomuraea</taxon>
    </lineage>
</organism>
<dbReference type="InterPro" id="IPR025419">
    <property type="entry name" value="DUF4142"/>
</dbReference>
<evidence type="ECO:0000259" key="3">
    <source>
        <dbReference type="Pfam" id="PF13628"/>
    </source>
</evidence>
<dbReference type="EMBL" id="JAMZEC010000001">
    <property type="protein sequence ID" value="MCP2352854.1"/>
    <property type="molecule type" value="Genomic_DNA"/>
</dbReference>
<feature type="compositionally biased region" description="Low complexity" evidence="1">
    <location>
        <begin position="35"/>
        <end position="49"/>
    </location>
</feature>
<name>A0ABT1KGR6_9ACTN</name>
<protein>
    <submittedName>
        <fullName evidence="4">Outer membrane protein</fullName>
    </submittedName>
</protein>
<comment type="caution">
    <text evidence="4">The sequence shown here is derived from an EMBL/GenBank/DDBJ whole genome shotgun (WGS) entry which is preliminary data.</text>
</comment>
<evidence type="ECO:0000256" key="1">
    <source>
        <dbReference type="SAM" id="MobiDB-lite"/>
    </source>
</evidence>
<dbReference type="PANTHER" id="PTHR38593">
    <property type="entry name" value="BLR2558 PROTEIN"/>
    <property type="match status" value="1"/>
</dbReference>
<dbReference type="Proteomes" id="UP001320766">
    <property type="component" value="Unassembled WGS sequence"/>
</dbReference>
<proteinExistence type="predicted"/>
<reference evidence="4 5" key="1">
    <citation type="submission" date="2022-06" db="EMBL/GenBank/DDBJ databases">
        <title>Sequencing the genomes of 1000 actinobacteria strains.</title>
        <authorList>
            <person name="Klenk H.-P."/>
        </authorList>
    </citation>
    <scope>NUCLEOTIDE SEQUENCE [LARGE SCALE GENOMIC DNA]</scope>
    <source>
        <strain evidence="4 5">DSM 44170</strain>
    </source>
</reference>
<evidence type="ECO:0000313" key="5">
    <source>
        <dbReference type="Proteomes" id="UP001320766"/>
    </source>
</evidence>
<accession>A0ABT1KGR6</accession>
<feature type="region of interest" description="Disordered" evidence="1">
    <location>
        <begin position="35"/>
        <end position="65"/>
    </location>
</feature>
<evidence type="ECO:0000256" key="2">
    <source>
        <dbReference type="SAM" id="SignalP"/>
    </source>
</evidence>
<feature type="chain" id="PRO_5045253246" evidence="2">
    <location>
        <begin position="26"/>
        <end position="226"/>
    </location>
</feature>
<feature type="signal peptide" evidence="2">
    <location>
        <begin position="1"/>
        <end position="25"/>
    </location>
</feature>
<keyword evidence="5" id="KW-1185">Reference proteome</keyword>